<keyword evidence="15" id="KW-1185">Reference proteome</keyword>
<comment type="catalytic activity">
    <reaction evidence="1">
        <text>S-ubiquitinyl-[E2 ubiquitin-conjugating enzyme]-L-cysteine + [acceptor protein]-L-lysine = [E2 ubiquitin-conjugating enzyme]-L-cysteine + N(6)-ubiquitinyl-[acceptor protein]-L-lysine.</text>
        <dbReference type="EC" id="2.3.2.27"/>
    </reaction>
</comment>
<evidence type="ECO:0000256" key="5">
    <source>
        <dbReference type="ARBA" id="ARBA00022723"/>
    </source>
</evidence>
<keyword evidence="9 12" id="KW-0472">Membrane</keyword>
<proteinExistence type="inferred from homology"/>
<evidence type="ECO:0000313" key="14">
    <source>
        <dbReference type="EMBL" id="OMO95164.1"/>
    </source>
</evidence>
<keyword evidence="6 11" id="KW-0863">Zinc-finger</keyword>
<comment type="subcellular location">
    <subcellularLocation>
        <location evidence="2">Membrane</location>
    </subcellularLocation>
</comment>
<organism evidence="14 15">
    <name type="scientific">Corchorus olitorius</name>
    <dbReference type="NCBI Taxonomy" id="93759"/>
    <lineage>
        <taxon>Eukaryota</taxon>
        <taxon>Viridiplantae</taxon>
        <taxon>Streptophyta</taxon>
        <taxon>Embryophyta</taxon>
        <taxon>Tracheophyta</taxon>
        <taxon>Spermatophyta</taxon>
        <taxon>Magnoliopsida</taxon>
        <taxon>eudicotyledons</taxon>
        <taxon>Gunneridae</taxon>
        <taxon>Pentapetalae</taxon>
        <taxon>rosids</taxon>
        <taxon>malvids</taxon>
        <taxon>Malvales</taxon>
        <taxon>Malvaceae</taxon>
        <taxon>Grewioideae</taxon>
        <taxon>Apeibeae</taxon>
        <taxon>Corchorus</taxon>
    </lineage>
</organism>
<evidence type="ECO:0000256" key="6">
    <source>
        <dbReference type="ARBA" id="ARBA00022771"/>
    </source>
</evidence>
<dbReference type="SMART" id="SM00184">
    <property type="entry name" value="RING"/>
    <property type="match status" value="1"/>
</dbReference>
<dbReference type="InterPro" id="IPR001841">
    <property type="entry name" value="Znf_RING"/>
</dbReference>
<dbReference type="SUPFAM" id="SSF57850">
    <property type="entry name" value="RING/U-box"/>
    <property type="match status" value="1"/>
</dbReference>
<keyword evidence="7" id="KW-0862">Zinc</keyword>
<keyword evidence="4 12" id="KW-0812">Transmembrane</keyword>
<evidence type="ECO:0000256" key="1">
    <source>
        <dbReference type="ARBA" id="ARBA00000900"/>
    </source>
</evidence>
<evidence type="ECO:0000256" key="4">
    <source>
        <dbReference type="ARBA" id="ARBA00022692"/>
    </source>
</evidence>
<feature type="transmembrane region" description="Helical" evidence="12">
    <location>
        <begin position="27"/>
        <end position="58"/>
    </location>
</feature>
<dbReference type="Proteomes" id="UP000187203">
    <property type="component" value="Unassembled WGS sequence"/>
</dbReference>
<dbReference type="GO" id="GO:0008270">
    <property type="term" value="F:zinc ion binding"/>
    <property type="evidence" value="ECO:0007669"/>
    <property type="project" value="UniProtKB-KW"/>
</dbReference>
<dbReference type="OrthoDB" id="8062037at2759"/>
<accession>A0A1R3JK30</accession>
<evidence type="ECO:0000256" key="11">
    <source>
        <dbReference type="PROSITE-ProRule" id="PRU00175"/>
    </source>
</evidence>
<evidence type="ECO:0000256" key="8">
    <source>
        <dbReference type="ARBA" id="ARBA00022989"/>
    </source>
</evidence>
<reference evidence="15" key="1">
    <citation type="submission" date="2013-09" db="EMBL/GenBank/DDBJ databases">
        <title>Corchorus olitorius genome sequencing.</title>
        <authorList>
            <person name="Alam M."/>
            <person name="Haque M.S."/>
            <person name="Islam M.S."/>
            <person name="Emdad E.M."/>
            <person name="Islam M.M."/>
            <person name="Ahmed B."/>
            <person name="Halim A."/>
            <person name="Hossen Q.M.M."/>
            <person name="Hossain M.Z."/>
            <person name="Ahmed R."/>
            <person name="Khan M.M."/>
            <person name="Islam R."/>
            <person name="Rashid M.M."/>
            <person name="Khan S.A."/>
            <person name="Rahman M.S."/>
            <person name="Alam M."/>
            <person name="Yahiya A.S."/>
            <person name="Khan M.S."/>
            <person name="Azam M.S."/>
            <person name="Haque T."/>
            <person name="Lashkar M.Z.H."/>
            <person name="Akhand A.I."/>
            <person name="Morshed G."/>
            <person name="Roy S."/>
            <person name="Uddin K.S."/>
            <person name="Rabeya T."/>
            <person name="Hossain A.S."/>
            <person name="Chowdhury A."/>
            <person name="Snigdha A.R."/>
            <person name="Mortoza M.S."/>
            <person name="Matin S.A."/>
            <person name="Hoque S.M.E."/>
            <person name="Islam M.K."/>
            <person name="Roy D.K."/>
            <person name="Haider R."/>
            <person name="Moosa M.M."/>
            <person name="Elias S.M."/>
            <person name="Hasan A.M."/>
            <person name="Jahan S."/>
            <person name="Shafiuddin M."/>
            <person name="Mahmood N."/>
            <person name="Shommy N.S."/>
        </authorList>
    </citation>
    <scope>NUCLEOTIDE SEQUENCE [LARGE SCALE GENOMIC DNA]</scope>
    <source>
        <strain evidence="15">cv. O-4</strain>
    </source>
</reference>
<evidence type="ECO:0000256" key="12">
    <source>
        <dbReference type="SAM" id="Phobius"/>
    </source>
</evidence>
<dbReference type="PANTHER" id="PTHR46539">
    <property type="entry name" value="E3 UBIQUITIN-PROTEIN LIGASE ATL42"/>
    <property type="match status" value="1"/>
</dbReference>
<evidence type="ECO:0000256" key="2">
    <source>
        <dbReference type="ARBA" id="ARBA00004370"/>
    </source>
</evidence>
<keyword evidence="8 12" id="KW-1133">Transmembrane helix</keyword>
<sequence>MPPPLRNFSHGGSLPPPLKPKEKFLSLILKAVIMMFLISFFFLLLPLASLLLLLPLLLRHQRHRHRRHSHHSSGFSHIQLKEIPQFRFSEGTEATRLESDLCVICLDGFKQGQWCRNLVGCGHFFHRKCVDAWLIKVAACPICRTSVPLDHEDEGIWGFGTSRTDFQGLLDL</sequence>
<keyword evidence="5" id="KW-0479">Metal-binding</keyword>
<evidence type="ECO:0000256" key="9">
    <source>
        <dbReference type="ARBA" id="ARBA00023136"/>
    </source>
</evidence>
<name>A0A1R3JK30_9ROSI</name>
<comment type="similarity">
    <text evidence="10">Belongs to the RING-type zinc finger family. ATL subfamily.</text>
</comment>
<dbReference type="STRING" id="93759.A0A1R3JK30"/>
<dbReference type="AlphaFoldDB" id="A0A1R3JK30"/>
<comment type="caution">
    <text evidence="14">The sequence shown here is derived from an EMBL/GenBank/DDBJ whole genome shotgun (WGS) entry which is preliminary data.</text>
</comment>
<evidence type="ECO:0000256" key="10">
    <source>
        <dbReference type="ARBA" id="ARBA00024209"/>
    </source>
</evidence>
<dbReference type="Gene3D" id="3.30.40.10">
    <property type="entry name" value="Zinc/RING finger domain, C3HC4 (zinc finger)"/>
    <property type="match status" value="1"/>
</dbReference>
<dbReference type="GO" id="GO:0016020">
    <property type="term" value="C:membrane"/>
    <property type="evidence" value="ECO:0007669"/>
    <property type="project" value="UniProtKB-SubCell"/>
</dbReference>
<protein>
    <recommendedName>
        <fullName evidence="3">RING-type E3 ubiquitin transferase</fullName>
        <ecNumber evidence="3">2.3.2.27</ecNumber>
    </recommendedName>
</protein>
<dbReference type="PROSITE" id="PS50089">
    <property type="entry name" value="ZF_RING_2"/>
    <property type="match status" value="1"/>
</dbReference>
<dbReference type="EC" id="2.3.2.27" evidence="3"/>
<evidence type="ECO:0000313" key="15">
    <source>
        <dbReference type="Proteomes" id="UP000187203"/>
    </source>
</evidence>
<dbReference type="InterPro" id="IPR013083">
    <property type="entry name" value="Znf_RING/FYVE/PHD"/>
</dbReference>
<dbReference type="PANTHER" id="PTHR46539:SF9">
    <property type="entry name" value="RING-H2 FINGER PROTEIN ATL56"/>
    <property type="match status" value="1"/>
</dbReference>
<gene>
    <name evidence="14" type="ORF">COLO4_16052</name>
</gene>
<evidence type="ECO:0000259" key="13">
    <source>
        <dbReference type="PROSITE" id="PS50089"/>
    </source>
</evidence>
<evidence type="ECO:0000256" key="7">
    <source>
        <dbReference type="ARBA" id="ARBA00022833"/>
    </source>
</evidence>
<dbReference type="Pfam" id="PF13639">
    <property type="entry name" value="zf-RING_2"/>
    <property type="match status" value="1"/>
</dbReference>
<dbReference type="GO" id="GO:0061630">
    <property type="term" value="F:ubiquitin protein ligase activity"/>
    <property type="evidence" value="ECO:0007669"/>
    <property type="project" value="UniProtKB-EC"/>
</dbReference>
<evidence type="ECO:0000256" key="3">
    <source>
        <dbReference type="ARBA" id="ARBA00012483"/>
    </source>
</evidence>
<dbReference type="EMBL" id="AWUE01015884">
    <property type="protein sequence ID" value="OMO95164.1"/>
    <property type="molecule type" value="Genomic_DNA"/>
</dbReference>
<feature type="domain" description="RING-type" evidence="13">
    <location>
        <begin position="102"/>
        <end position="144"/>
    </location>
</feature>